<gene>
    <name evidence="1" type="ORF">CS063_08885</name>
</gene>
<dbReference type="EMBL" id="PEDL01000008">
    <property type="protein sequence ID" value="PHV70638.1"/>
    <property type="molecule type" value="Genomic_DNA"/>
</dbReference>
<proteinExistence type="predicted"/>
<keyword evidence="2" id="KW-1185">Reference proteome</keyword>
<reference evidence="1" key="1">
    <citation type="submission" date="2017-10" db="EMBL/GenBank/DDBJ databases">
        <title>Genome sequence of cellulolytic Lachnospiraceae bacterium XHS1971 isolated from hotspring sediment.</title>
        <authorList>
            <person name="Vasudevan G."/>
            <person name="Joshi A.J."/>
            <person name="Hivarkar S."/>
            <person name="Lanjekar V.B."/>
            <person name="Dhakephalkar P.K."/>
            <person name="Dagar S."/>
        </authorList>
    </citation>
    <scope>NUCLEOTIDE SEQUENCE</scope>
    <source>
        <strain evidence="1">XHS1971</strain>
    </source>
</reference>
<sequence>MLYSYNSKLNTVYSYEKIKAEEKHNLTFDQAVQHYCQTHRLPYCEKYAIKEILTEQGASEGNACLIELLLHLKTGDILIISSLRSITSVQEEVEQFYTLLDKCGILLVVLNGADVFSTYPSAMSLEEQRMRAKYRQLALQGYYIGLGEALKDIELLEQEKKFTYKSPGAPRIQVDETLFKEVYELWDANSHFSYAQACRMLEEKGHPYRLNPKTGEKCYTKVNPSTFVEEPLKISKQTFQNMVNRYREEKGIQGKRVDITGKYTQLAKTSHKE</sequence>
<comment type="caution">
    <text evidence="1">The sequence shown here is derived from an EMBL/GenBank/DDBJ whole genome shotgun (WGS) entry which is preliminary data.</text>
</comment>
<evidence type="ECO:0000313" key="2">
    <source>
        <dbReference type="Proteomes" id="UP000224460"/>
    </source>
</evidence>
<accession>A0AC61DC83</accession>
<organism evidence="1 2">
    <name type="scientific">Sporanaerobium hydrogeniformans</name>
    <dbReference type="NCBI Taxonomy" id="3072179"/>
    <lineage>
        <taxon>Bacteria</taxon>
        <taxon>Bacillati</taxon>
        <taxon>Bacillota</taxon>
        <taxon>Clostridia</taxon>
        <taxon>Lachnospirales</taxon>
        <taxon>Lachnospiraceae</taxon>
        <taxon>Sporanaerobium</taxon>
    </lineage>
</organism>
<protein>
    <submittedName>
        <fullName evidence="1">Uncharacterized protein</fullName>
    </submittedName>
</protein>
<name>A0AC61DC83_9FIRM</name>
<evidence type="ECO:0000313" key="1">
    <source>
        <dbReference type="EMBL" id="PHV70638.1"/>
    </source>
</evidence>
<dbReference type="Proteomes" id="UP000224460">
    <property type="component" value="Unassembled WGS sequence"/>
</dbReference>